<feature type="transmembrane region" description="Helical" evidence="3">
    <location>
        <begin position="57"/>
        <end position="82"/>
    </location>
</feature>
<dbReference type="InterPro" id="IPR048254">
    <property type="entry name" value="CDP_ALCOHOL_P_TRANSF_CS"/>
</dbReference>
<organism evidence="4 5">
    <name type="scientific">Iocasia fonsfrigidae</name>
    <dbReference type="NCBI Taxonomy" id="2682810"/>
    <lineage>
        <taxon>Bacteria</taxon>
        <taxon>Bacillati</taxon>
        <taxon>Bacillota</taxon>
        <taxon>Clostridia</taxon>
        <taxon>Halanaerobiales</taxon>
        <taxon>Halanaerobiaceae</taxon>
        <taxon>Iocasia</taxon>
    </lineage>
</organism>
<protein>
    <recommendedName>
        <fullName evidence="6">CDP-diacylglycerol--glycerol-3-phosphate 3-phosphatidyltransferase</fullName>
    </recommendedName>
</protein>
<feature type="transmembrane region" description="Helical" evidence="3">
    <location>
        <begin position="119"/>
        <end position="137"/>
    </location>
</feature>
<name>A0A8A7KDS7_9FIRM</name>
<proteinExistence type="inferred from homology"/>
<sequence length="183" mass="21048">MIKIIPNTLSIFRIIFSGLLIVSFPYKTIFILIYLLSGLTDVLDGFIARKYNIETKLGAKLDSIADIAFYTVLLIIFFVWFRNILIEYKWLIIITITIRISTIIIGIVKYKNIVFIHTVANKITGLMIYCIPIYIFLLNSNILISNILILVTTITSIISALEEFLIMLIFKKVELNKKGIFCK</sequence>
<dbReference type="EMBL" id="CP046640">
    <property type="protein sequence ID" value="QTL98255.1"/>
    <property type="molecule type" value="Genomic_DNA"/>
</dbReference>
<gene>
    <name evidence="4" type="ORF">GM661_09820</name>
</gene>
<evidence type="ECO:0000256" key="2">
    <source>
        <dbReference type="RuleBase" id="RU003750"/>
    </source>
</evidence>
<keyword evidence="3" id="KW-0472">Membrane</keyword>
<evidence type="ECO:0000313" key="5">
    <source>
        <dbReference type="Proteomes" id="UP000665020"/>
    </source>
</evidence>
<dbReference type="Proteomes" id="UP000665020">
    <property type="component" value="Chromosome"/>
</dbReference>
<dbReference type="GO" id="GO:0008654">
    <property type="term" value="P:phospholipid biosynthetic process"/>
    <property type="evidence" value="ECO:0007669"/>
    <property type="project" value="InterPro"/>
</dbReference>
<keyword evidence="5" id="KW-1185">Reference proteome</keyword>
<keyword evidence="3" id="KW-1133">Transmembrane helix</keyword>
<comment type="similarity">
    <text evidence="2">Belongs to the CDP-alcohol phosphatidyltransferase class-I family.</text>
</comment>
<evidence type="ECO:0000256" key="3">
    <source>
        <dbReference type="SAM" id="Phobius"/>
    </source>
</evidence>
<dbReference type="InterPro" id="IPR000462">
    <property type="entry name" value="CDP-OH_P_trans"/>
</dbReference>
<dbReference type="InterPro" id="IPR043130">
    <property type="entry name" value="CDP-OH_PTrfase_TM_dom"/>
</dbReference>
<feature type="transmembrane region" description="Helical" evidence="3">
    <location>
        <begin position="143"/>
        <end position="170"/>
    </location>
</feature>
<dbReference type="KEGG" id="ifn:GM661_09820"/>
<evidence type="ECO:0000313" key="4">
    <source>
        <dbReference type="EMBL" id="QTL98255.1"/>
    </source>
</evidence>
<dbReference type="AlphaFoldDB" id="A0A8A7KDS7"/>
<feature type="transmembrane region" description="Helical" evidence="3">
    <location>
        <begin position="88"/>
        <end position="107"/>
    </location>
</feature>
<dbReference type="GO" id="GO:0016020">
    <property type="term" value="C:membrane"/>
    <property type="evidence" value="ECO:0007669"/>
    <property type="project" value="InterPro"/>
</dbReference>
<dbReference type="PROSITE" id="PS00379">
    <property type="entry name" value="CDP_ALCOHOL_P_TRANSF"/>
    <property type="match status" value="1"/>
</dbReference>
<evidence type="ECO:0008006" key="6">
    <source>
        <dbReference type="Google" id="ProtNLM"/>
    </source>
</evidence>
<evidence type="ECO:0000256" key="1">
    <source>
        <dbReference type="ARBA" id="ARBA00022679"/>
    </source>
</evidence>
<dbReference type="Gene3D" id="1.20.120.1760">
    <property type="match status" value="1"/>
</dbReference>
<keyword evidence="1 2" id="KW-0808">Transferase</keyword>
<dbReference type="Pfam" id="PF01066">
    <property type="entry name" value="CDP-OH_P_transf"/>
    <property type="match status" value="1"/>
</dbReference>
<keyword evidence="3" id="KW-0812">Transmembrane</keyword>
<dbReference type="GO" id="GO:0016780">
    <property type="term" value="F:phosphotransferase activity, for other substituted phosphate groups"/>
    <property type="evidence" value="ECO:0007669"/>
    <property type="project" value="InterPro"/>
</dbReference>
<accession>A0A8A7KDS7</accession>
<reference evidence="4" key="1">
    <citation type="submission" date="2019-12" db="EMBL/GenBank/DDBJ databases">
        <authorList>
            <person name="zhang j."/>
            <person name="sun C.M."/>
        </authorList>
    </citation>
    <scope>NUCLEOTIDE SEQUENCE</scope>
    <source>
        <strain evidence="4">NS-1</strain>
    </source>
</reference>
<feature type="transmembrane region" description="Helical" evidence="3">
    <location>
        <begin position="12"/>
        <end position="36"/>
    </location>
</feature>
<dbReference type="RefSeq" id="WP_230866705.1">
    <property type="nucleotide sequence ID" value="NZ_CP046640.1"/>
</dbReference>